<reference evidence="1 2" key="1">
    <citation type="submission" date="2017-07" db="EMBL/GenBank/DDBJ databases">
        <authorList>
            <person name="Sun Z.S."/>
            <person name="Albrecht U."/>
            <person name="Echele G."/>
            <person name="Lee C.C."/>
        </authorList>
    </citation>
    <scope>NUCLEOTIDE SEQUENCE [LARGE SCALE GENOMIC DNA]</scope>
    <source>
        <strain evidence="1 2">CGMCC 1.12710</strain>
    </source>
</reference>
<name>A0A239PUV4_9PROT</name>
<gene>
    <name evidence="1" type="ORF">SAMN06297382_1828</name>
</gene>
<evidence type="ECO:0000313" key="1">
    <source>
        <dbReference type="EMBL" id="SNT73467.1"/>
    </source>
</evidence>
<proteinExistence type="predicted"/>
<keyword evidence="2" id="KW-1185">Reference proteome</keyword>
<sequence>MKQRRQFDLVIVGADAPGLAAAACAARRRADIELRVAVVRTGDEPSHGASAPGVPDFVWRQLDLHRTALQARPVEALVSVFEDGRMLATSRNGQRMKQILDEACGGIHNLYTDFSAEMRRLWNRADEIMHGEAARPFGGALLAALASEDSTALALSMTQDCEALLDDYFSDEAFKTHLTSVALMPFGLGGDEPGSALALAAANAPAAWRLRAGDREPSLVKVLEDVCKAASVAIIDGAVRDIEAPDDKTRHVILSDGEALRTPIVMASRAMSEIAARLGAASAASTPMGRREGACAEARVKLARPADPPGGSTAAIFYAAGSIDALQAARDAALVGRLPDDPPIYFEFVRDEIHVRAPYCPAVFYTDDQPRDWSEQDRQALGRQLARRLSKLLNGAAHDVRRVDVKVFVRSPAKSARGPGVLIVPPACHDEIGAAARLAMDLVHGA</sequence>
<dbReference type="Proteomes" id="UP000198346">
    <property type="component" value="Unassembled WGS sequence"/>
</dbReference>
<dbReference type="RefSeq" id="WP_089412288.1">
    <property type="nucleotide sequence ID" value="NZ_FZQA01000003.1"/>
</dbReference>
<organism evidence="1 2">
    <name type="scientific">Amphiplicatus metriothermophilus</name>
    <dbReference type="NCBI Taxonomy" id="1519374"/>
    <lineage>
        <taxon>Bacteria</taxon>
        <taxon>Pseudomonadati</taxon>
        <taxon>Pseudomonadota</taxon>
        <taxon>Alphaproteobacteria</taxon>
        <taxon>Parvularculales</taxon>
        <taxon>Parvularculaceae</taxon>
        <taxon>Amphiplicatus</taxon>
    </lineage>
</organism>
<accession>A0A239PUV4</accession>
<dbReference type="InterPro" id="IPR036188">
    <property type="entry name" value="FAD/NAD-bd_sf"/>
</dbReference>
<dbReference type="AlphaFoldDB" id="A0A239PUV4"/>
<dbReference type="SUPFAM" id="SSF51905">
    <property type="entry name" value="FAD/NAD(P)-binding domain"/>
    <property type="match status" value="1"/>
</dbReference>
<protein>
    <submittedName>
        <fullName evidence="1">Phytoene dehydrogenase-related protein</fullName>
    </submittedName>
</protein>
<dbReference type="OrthoDB" id="8419823at2"/>
<dbReference type="EMBL" id="FZQA01000003">
    <property type="protein sequence ID" value="SNT73467.1"/>
    <property type="molecule type" value="Genomic_DNA"/>
</dbReference>
<evidence type="ECO:0000313" key="2">
    <source>
        <dbReference type="Proteomes" id="UP000198346"/>
    </source>
</evidence>